<dbReference type="AlphaFoldDB" id="A0AAP0P290"/>
<gene>
    <name evidence="2" type="ORF">Syun_017294</name>
</gene>
<feature type="compositionally biased region" description="Basic and acidic residues" evidence="1">
    <location>
        <begin position="20"/>
        <end position="33"/>
    </location>
</feature>
<dbReference type="EMBL" id="JBBNAF010000007">
    <property type="protein sequence ID" value="KAK9128497.1"/>
    <property type="molecule type" value="Genomic_DNA"/>
</dbReference>
<accession>A0AAP0P290</accession>
<feature type="compositionally biased region" description="Polar residues" evidence="1">
    <location>
        <begin position="1"/>
        <end position="10"/>
    </location>
</feature>
<proteinExistence type="predicted"/>
<dbReference type="Proteomes" id="UP001420932">
    <property type="component" value="Unassembled WGS sequence"/>
</dbReference>
<organism evidence="2 3">
    <name type="scientific">Stephania yunnanensis</name>
    <dbReference type="NCBI Taxonomy" id="152371"/>
    <lineage>
        <taxon>Eukaryota</taxon>
        <taxon>Viridiplantae</taxon>
        <taxon>Streptophyta</taxon>
        <taxon>Embryophyta</taxon>
        <taxon>Tracheophyta</taxon>
        <taxon>Spermatophyta</taxon>
        <taxon>Magnoliopsida</taxon>
        <taxon>Ranunculales</taxon>
        <taxon>Menispermaceae</taxon>
        <taxon>Menispermoideae</taxon>
        <taxon>Cissampelideae</taxon>
        <taxon>Stephania</taxon>
    </lineage>
</organism>
<dbReference type="CDD" id="cd11393">
    <property type="entry name" value="bHLH_AtbHLH_like"/>
    <property type="match status" value="1"/>
</dbReference>
<evidence type="ECO:0000313" key="2">
    <source>
        <dbReference type="EMBL" id="KAK9128497.1"/>
    </source>
</evidence>
<feature type="region of interest" description="Disordered" evidence="1">
    <location>
        <begin position="1"/>
        <end position="68"/>
    </location>
</feature>
<keyword evidence="3" id="KW-1185">Reference proteome</keyword>
<comment type="caution">
    <text evidence="2">The sequence shown here is derived from an EMBL/GenBank/DDBJ whole genome shotgun (WGS) entry which is preliminary data.</text>
</comment>
<dbReference type="InterPro" id="IPR045239">
    <property type="entry name" value="bHLH95_bHLH"/>
</dbReference>
<protein>
    <submittedName>
        <fullName evidence="2">Uncharacterized protein</fullName>
    </submittedName>
</protein>
<evidence type="ECO:0000313" key="3">
    <source>
        <dbReference type="Proteomes" id="UP001420932"/>
    </source>
</evidence>
<evidence type="ECO:0000256" key="1">
    <source>
        <dbReference type="SAM" id="MobiDB-lite"/>
    </source>
</evidence>
<sequence length="261" mass="29469">MKGNAPTNNRHAWKGALQDKGSHIAEHRKKDLIIARGGSEGEASESFKGSLRNERREEKVVEATEEHEPLEALEAAEGPEVVEASEPAEMKKSNKNTILLLYPRHWHISRTYVSETYLFISTINQPNVITNIVFNLTSDASYISSEIFDIYHIFFVRKEKLSDRITALQQLVSPFGKYFCNLSQSYDGVCMTRTTHYIHDLALYDSAPTVIKRMVRIIADLPLAPPAGRRLCTHHHKKDGTANATEFMRTNLLASDRSLSA</sequence>
<reference evidence="2 3" key="1">
    <citation type="submission" date="2024-01" db="EMBL/GenBank/DDBJ databases">
        <title>Genome assemblies of Stephania.</title>
        <authorList>
            <person name="Yang L."/>
        </authorList>
    </citation>
    <scope>NUCLEOTIDE SEQUENCE [LARGE SCALE GENOMIC DNA]</scope>
    <source>
        <strain evidence="2">YNDBR</strain>
        <tissue evidence="2">Leaf</tissue>
    </source>
</reference>
<name>A0AAP0P290_9MAGN</name>
<feature type="compositionally biased region" description="Basic and acidic residues" evidence="1">
    <location>
        <begin position="51"/>
        <end position="68"/>
    </location>
</feature>